<dbReference type="PANTHER" id="PTHR33755">
    <property type="entry name" value="TOXIN PARE1-RELATED"/>
    <property type="match status" value="1"/>
</dbReference>
<sequence>MNFRVELTRSALRDLEDIAHFVADQTSVTAADRLLTGILDIVGTLETMPERGRAVPELAEYGYQSIRERFFKPYRIVYRIDGGNVRILLIVDGRRDLQQILARRLIAD</sequence>
<organism evidence="3 4">
    <name type="scientific">Dongia rigui</name>
    <dbReference type="NCBI Taxonomy" id="940149"/>
    <lineage>
        <taxon>Bacteria</taxon>
        <taxon>Pseudomonadati</taxon>
        <taxon>Pseudomonadota</taxon>
        <taxon>Alphaproteobacteria</taxon>
        <taxon>Rhodospirillales</taxon>
        <taxon>Dongiaceae</taxon>
        <taxon>Dongia</taxon>
    </lineage>
</organism>
<comment type="similarity">
    <text evidence="1">Belongs to the RelE toxin family.</text>
</comment>
<proteinExistence type="inferred from homology"/>
<reference evidence="3 4" key="1">
    <citation type="journal article" date="2013" name="Antonie Van Leeuwenhoek">
        <title>Dongia rigui sp. nov., isolated from freshwater of a large wetland in Korea.</title>
        <authorList>
            <person name="Baik K.S."/>
            <person name="Hwang Y.M."/>
            <person name="Choi J.S."/>
            <person name="Kwon J."/>
            <person name="Seong C.N."/>
        </authorList>
    </citation>
    <scope>NUCLEOTIDE SEQUENCE [LARGE SCALE GENOMIC DNA]</scope>
    <source>
        <strain evidence="3 4">04SU4-P</strain>
    </source>
</reference>
<dbReference type="InterPro" id="IPR051803">
    <property type="entry name" value="TA_system_RelE-like_toxin"/>
</dbReference>
<dbReference type="InterPro" id="IPR007712">
    <property type="entry name" value="RelE/ParE_toxin"/>
</dbReference>
<keyword evidence="2" id="KW-1277">Toxin-antitoxin system</keyword>
<evidence type="ECO:0000256" key="2">
    <source>
        <dbReference type="ARBA" id="ARBA00022649"/>
    </source>
</evidence>
<dbReference type="Pfam" id="PF05016">
    <property type="entry name" value="ParE_toxin"/>
    <property type="match status" value="1"/>
</dbReference>
<accession>A0ABU5DXL7</accession>
<protein>
    <submittedName>
        <fullName evidence="3">Type II toxin-antitoxin system RelE/ParE family toxin</fullName>
    </submittedName>
</protein>
<keyword evidence="4" id="KW-1185">Reference proteome</keyword>
<dbReference type="Gene3D" id="3.30.2310.20">
    <property type="entry name" value="RelE-like"/>
    <property type="match status" value="1"/>
</dbReference>
<comment type="caution">
    <text evidence="3">The sequence shown here is derived from an EMBL/GenBank/DDBJ whole genome shotgun (WGS) entry which is preliminary data.</text>
</comment>
<name>A0ABU5DXL7_9PROT</name>
<evidence type="ECO:0000256" key="1">
    <source>
        <dbReference type="ARBA" id="ARBA00006226"/>
    </source>
</evidence>
<dbReference type="SUPFAM" id="SSF143011">
    <property type="entry name" value="RelE-like"/>
    <property type="match status" value="1"/>
</dbReference>
<dbReference type="RefSeq" id="WP_320499752.1">
    <property type="nucleotide sequence ID" value="NZ_JAXCLX010000001.1"/>
</dbReference>
<gene>
    <name evidence="3" type="ORF">SMD31_05290</name>
</gene>
<evidence type="ECO:0000313" key="3">
    <source>
        <dbReference type="EMBL" id="MDY0871321.1"/>
    </source>
</evidence>
<dbReference type="InterPro" id="IPR035093">
    <property type="entry name" value="RelE/ParE_toxin_dom_sf"/>
</dbReference>
<dbReference type="Proteomes" id="UP001271769">
    <property type="component" value="Unassembled WGS sequence"/>
</dbReference>
<evidence type="ECO:0000313" key="4">
    <source>
        <dbReference type="Proteomes" id="UP001271769"/>
    </source>
</evidence>
<dbReference type="EMBL" id="JAXCLX010000001">
    <property type="protein sequence ID" value="MDY0871321.1"/>
    <property type="molecule type" value="Genomic_DNA"/>
</dbReference>